<dbReference type="OrthoDB" id="47198at2"/>
<proteinExistence type="predicted"/>
<accession>A0A0C2BFU5</accession>
<protein>
    <submittedName>
        <fullName evidence="1">Uncharacterized protein</fullName>
    </submittedName>
</protein>
<gene>
    <name evidence="1" type="ORF">TSA66_03725</name>
</gene>
<name>A0A0C2BFU5_9BURK</name>
<dbReference type="EMBL" id="JWJG01000028">
    <property type="protein sequence ID" value="KIF80115.1"/>
    <property type="molecule type" value="Genomic_DNA"/>
</dbReference>
<keyword evidence="2" id="KW-1185">Reference proteome</keyword>
<organism evidence="1 2">
    <name type="scientific">Noviherbaspirillum autotrophicum</name>
    <dbReference type="NCBI Taxonomy" id="709839"/>
    <lineage>
        <taxon>Bacteria</taxon>
        <taxon>Pseudomonadati</taxon>
        <taxon>Pseudomonadota</taxon>
        <taxon>Betaproteobacteria</taxon>
        <taxon>Burkholderiales</taxon>
        <taxon>Oxalobacteraceae</taxon>
        <taxon>Noviherbaspirillum</taxon>
    </lineage>
</organism>
<reference evidence="1 2" key="1">
    <citation type="submission" date="2014-12" db="EMBL/GenBank/DDBJ databases">
        <title>Denitrispirillum autotrophicum gen. nov., sp. nov., Denitrifying, Facultatively Autotrophic Bacteria Isolated from Rice Paddy Soil.</title>
        <authorList>
            <person name="Ishii S."/>
            <person name="Ashida N."/>
            <person name="Ohno H."/>
            <person name="Otsuka S."/>
            <person name="Yokota A."/>
            <person name="Senoo K."/>
        </authorList>
    </citation>
    <scope>NUCLEOTIDE SEQUENCE [LARGE SCALE GENOMIC DNA]</scope>
    <source>
        <strain evidence="1 2">TSA66</strain>
    </source>
</reference>
<dbReference type="RefSeq" id="WP_040039028.1">
    <property type="nucleotide sequence ID" value="NZ_JWJG01000028.1"/>
</dbReference>
<evidence type="ECO:0000313" key="1">
    <source>
        <dbReference type="EMBL" id="KIF80115.1"/>
    </source>
</evidence>
<comment type="caution">
    <text evidence="1">The sequence shown here is derived from an EMBL/GenBank/DDBJ whole genome shotgun (WGS) entry which is preliminary data.</text>
</comment>
<dbReference type="Proteomes" id="UP000031572">
    <property type="component" value="Unassembled WGS sequence"/>
</dbReference>
<dbReference type="AlphaFoldDB" id="A0A0C2BFU5"/>
<sequence>MQHYYVDKKETSNGDHEVHVPRCEYLPEANDRIYLGAFSNCGDAVRQAKSHYGRSTGCRWCCGEGRPG</sequence>
<evidence type="ECO:0000313" key="2">
    <source>
        <dbReference type="Proteomes" id="UP000031572"/>
    </source>
</evidence>